<dbReference type="Proteomes" id="UP001060261">
    <property type="component" value="Chromosome"/>
</dbReference>
<gene>
    <name evidence="1" type="ORF">N0D28_08185</name>
</gene>
<dbReference type="RefSeq" id="WP_260559045.1">
    <property type="nucleotide sequence ID" value="NZ_BAABEC010000059.1"/>
</dbReference>
<protein>
    <submittedName>
        <fullName evidence="1">Uncharacterized protein</fullName>
    </submittedName>
</protein>
<evidence type="ECO:0000313" key="2">
    <source>
        <dbReference type="Proteomes" id="UP001060261"/>
    </source>
</evidence>
<dbReference type="EMBL" id="CP104213">
    <property type="protein sequence ID" value="UWX62750.1"/>
    <property type="molecule type" value="Genomic_DNA"/>
</dbReference>
<reference evidence="1" key="1">
    <citation type="submission" date="2022-09" db="EMBL/GenBank/DDBJ databases">
        <title>genome sequence of Deinococcus rubellus.</title>
        <authorList>
            <person name="Srinivasan S."/>
        </authorList>
    </citation>
    <scope>NUCLEOTIDE SEQUENCE</scope>
    <source>
        <strain evidence="1">Ant6</strain>
    </source>
</reference>
<sequence length="133" mass="14624">MTRQNFQPSAKLGVSWPIFILGERGEVEGINMLDALYPASVDEARALYLPIFERVCPAAAVGLALAEDEALTYWVNVLRGPLLTGEHDELTFLPSWCKADGMTLTGLTRLLALHPDQRMDVFMAAMELTGMGL</sequence>
<organism evidence="1 2">
    <name type="scientific">Deinococcus rubellus</name>
    <dbReference type="NCBI Taxonomy" id="1889240"/>
    <lineage>
        <taxon>Bacteria</taxon>
        <taxon>Thermotogati</taxon>
        <taxon>Deinococcota</taxon>
        <taxon>Deinococci</taxon>
        <taxon>Deinococcales</taxon>
        <taxon>Deinococcaceae</taxon>
        <taxon>Deinococcus</taxon>
    </lineage>
</organism>
<keyword evidence="2" id="KW-1185">Reference proteome</keyword>
<proteinExistence type="predicted"/>
<name>A0ABY5YCG7_9DEIO</name>
<accession>A0ABY5YCG7</accession>
<evidence type="ECO:0000313" key="1">
    <source>
        <dbReference type="EMBL" id="UWX62750.1"/>
    </source>
</evidence>